<feature type="domain" description="PhnA protein N-terminal proteobacterial" evidence="1">
    <location>
        <begin position="6"/>
        <end position="52"/>
    </location>
</feature>
<name>A0A1T4VWY2_9GAMM</name>
<dbReference type="PANTHER" id="PTHR30305:SF3">
    <property type="entry name" value="PROTEIN YJDM"/>
    <property type="match status" value="1"/>
</dbReference>
<evidence type="ECO:0000259" key="1">
    <source>
        <dbReference type="SMART" id="SM00782"/>
    </source>
</evidence>
<dbReference type="PANTHER" id="PTHR30305">
    <property type="entry name" value="PROTEIN YJDM-RELATED"/>
    <property type="match status" value="1"/>
</dbReference>
<accession>A0A1T4VWY2</accession>
<gene>
    <name evidence="2" type="ORF">SAMN02745130_00483</name>
</gene>
<dbReference type="RefSeq" id="WP_078920986.1">
    <property type="nucleotide sequence ID" value="NZ_FUYB01000002.1"/>
</dbReference>
<dbReference type="GO" id="GO:0016787">
    <property type="term" value="F:hydrolase activity"/>
    <property type="evidence" value="ECO:0007669"/>
    <property type="project" value="UniProtKB-KW"/>
</dbReference>
<dbReference type="InterPro" id="IPR013988">
    <property type="entry name" value="YjdM_C"/>
</dbReference>
<reference evidence="2 3" key="1">
    <citation type="submission" date="2017-02" db="EMBL/GenBank/DDBJ databases">
        <authorList>
            <person name="Peterson S.W."/>
        </authorList>
    </citation>
    <scope>NUCLEOTIDE SEQUENCE [LARGE SCALE GENOMIC DNA]</scope>
    <source>
        <strain evidence="2 3">ATCC 49788</strain>
    </source>
</reference>
<dbReference type="OrthoDB" id="9810131at2"/>
<keyword evidence="3" id="KW-1185">Reference proteome</keyword>
<dbReference type="Proteomes" id="UP000190460">
    <property type="component" value="Unassembled WGS sequence"/>
</dbReference>
<dbReference type="Pfam" id="PF03831">
    <property type="entry name" value="YjdM"/>
    <property type="match status" value="1"/>
</dbReference>
<dbReference type="SUPFAM" id="SSF82057">
    <property type="entry name" value="Prokaryotic SH3-related domain"/>
    <property type="match status" value="1"/>
</dbReference>
<dbReference type="AlphaFoldDB" id="A0A1T4VWY2"/>
<evidence type="ECO:0000313" key="3">
    <source>
        <dbReference type="Proteomes" id="UP000190460"/>
    </source>
</evidence>
<dbReference type="SMART" id="SM00782">
    <property type="entry name" value="PhnA_Zn_Ribbon"/>
    <property type="match status" value="1"/>
</dbReference>
<dbReference type="InterPro" id="IPR013991">
    <property type="entry name" value="PhnaA_N_proteobac"/>
</dbReference>
<organism evidence="2 3">
    <name type="scientific">Thiothrix eikelboomii</name>
    <dbReference type="NCBI Taxonomy" id="92487"/>
    <lineage>
        <taxon>Bacteria</taxon>
        <taxon>Pseudomonadati</taxon>
        <taxon>Pseudomonadota</taxon>
        <taxon>Gammaproteobacteria</taxon>
        <taxon>Thiotrichales</taxon>
        <taxon>Thiotrichaceae</taxon>
        <taxon>Thiothrix</taxon>
    </lineage>
</organism>
<sequence length="193" mass="21145">MSIESELRVRSGNSCELCAATENLSLWSVAPKSGEQAEEAAWLCTTCQTQLSTTTEAELDVQHWRCLNESMWSQIPAIQVLAWRMLTRLSTEAWAQNALDSLYLDEATLAWAQASSQPAEDALVHRDSNGAVLQAGDTVTLIKDLVVKGANFTAKRGTAVRNISLVADNAAQIEGRVNDQHIVILTQFVKRST</sequence>
<evidence type="ECO:0000313" key="2">
    <source>
        <dbReference type="EMBL" id="SKA69494.1"/>
    </source>
</evidence>
<dbReference type="EMBL" id="FUYB01000002">
    <property type="protein sequence ID" value="SKA69494.1"/>
    <property type="molecule type" value="Genomic_DNA"/>
</dbReference>
<keyword evidence="2" id="KW-0378">Hydrolase</keyword>
<dbReference type="Gene3D" id="2.30.30.40">
    <property type="entry name" value="SH3 Domains"/>
    <property type="match status" value="1"/>
</dbReference>
<proteinExistence type="predicted"/>
<protein>
    <submittedName>
        <fullName evidence="2">Phosphonoacetate hydrolase</fullName>
    </submittedName>
</protein>
<dbReference type="STRING" id="92487.SAMN02745130_00483"/>